<feature type="repeat" description="PPR" evidence="3">
    <location>
        <begin position="348"/>
        <end position="382"/>
    </location>
</feature>
<dbReference type="EMBL" id="CAMAPE010000052">
    <property type="protein sequence ID" value="CAH9108925.1"/>
    <property type="molecule type" value="Genomic_DNA"/>
</dbReference>
<dbReference type="Pfam" id="PF13041">
    <property type="entry name" value="PPR_2"/>
    <property type="match status" value="4"/>
</dbReference>
<feature type="repeat" description="PPR" evidence="3">
    <location>
        <begin position="383"/>
        <end position="417"/>
    </location>
</feature>
<dbReference type="InterPro" id="IPR011990">
    <property type="entry name" value="TPR-like_helical_dom_sf"/>
</dbReference>
<dbReference type="PANTHER" id="PTHR47941">
    <property type="entry name" value="PENTATRICOPEPTIDE REPEAT-CONTAINING PROTEIN 3, MITOCHONDRIAL"/>
    <property type="match status" value="1"/>
</dbReference>
<gene>
    <name evidence="4" type="ORF">CEURO_LOCUS18279</name>
</gene>
<feature type="repeat" description="PPR" evidence="3">
    <location>
        <begin position="278"/>
        <end position="312"/>
    </location>
</feature>
<dbReference type="Pfam" id="PF01535">
    <property type="entry name" value="PPR"/>
    <property type="match status" value="1"/>
</dbReference>
<dbReference type="Proteomes" id="UP001152484">
    <property type="component" value="Unassembled WGS sequence"/>
</dbReference>
<feature type="repeat" description="PPR" evidence="3">
    <location>
        <begin position="208"/>
        <end position="242"/>
    </location>
</feature>
<feature type="repeat" description="PPR" evidence="3">
    <location>
        <begin position="419"/>
        <end position="453"/>
    </location>
</feature>
<protein>
    <recommendedName>
        <fullName evidence="6">Pentatricopeptide repeat-containing protein</fullName>
    </recommendedName>
</protein>
<proteinExistence type="inferred from homology"/>
<dbReference type="InterPro" id="IPR002885">
    <property type="entry name" value="PPR_rpt"/>
</dbReference>
<evidence type="ECO:0000256" key="2">
    <source>
        <dbReference type="ARBA" id="ARBA00022737"/>
    </source>
</evidence>
<organism evidence="4 5">
    <name type="scientific">Cuscuta europaea</name>
    <name type="common">European dodder</name>
    <dbReference type="NCBI Taxonomy" id="41803"/>
    <lineage>
        <taxon>Eukaryota</taxon>
        <taxon>Viridiplantae</taxon>
        <taxon>Streptophyta</taxon>
        <taxon>Embryophyta</taxon>
        <taxon>Tracheophyta</taxon>
        <taxon>Spermatophyta</taxon>
        <taxon>Magnoliopsida</taxon>
        <taxon>eudicotyledons</taxon>
        <taxon>Gunneridae</taxon>
        <taxon>Pentapetalae</taxon>
        <taxon>asterids</taxon>
        <taxon>lamiids</taxon>
        <taxon>Solanales</taxon>
        <taxon>Convolvulaceae</taxon>
        <taxon>Cuscuteae</taxon>
        <taxon>Cuscuta</taxon>
        <taxon>Cuscuta subgen. Cuscuta</taxon>
    </lineage>
</organism>
<dbReference type="Gene3D" id="1.25.40.10">
    <property type="entry name" value="Tetratricopeptide repeat domain"/>
    <property type="match status" value="4"/>
</dbReference>
<evidence type="ECO:0000256" key="1">
    <source>
        <dbReference type="ARBA" id="ARBA00007626"/>
    </source>
</evidence>
<feature type="repeat" description="PPR" evidence="3">
    <location>
        <begin position="139"/>
        <end position="173"/>
    </location>
</feature>
<feature type="repeat" description="PPR" evidence="3">
    <location>
        <begin position="313"/>
        <end position="347"/>
    </location>
</feature>
<evidence type="ECO:0008006" key="6">
    <source>
        <dbReference type="Google" id="ProtNLM"/>
    </source>
</evidence>
<dbReference type="OrthoDB" id="185373at2759"/>
<keyword evidence="5" id="KW-1185">Reference proteome</keyword>
<feature type="repeat" description="PPR" evidence="3">
    <location>
        <begin position="243"/>
        <end position="277"/>
    </location>
</feature>
<keyword evidence="2" id="KW-0677">Repeat</keyword>
<feature type="repeat" description="PPR" evidence="3">
    <location>
        <begin position="454"/>
        <end position="488"/>
    </location>
</feature>
<accession>A0A9P0ZRM2</accession>
<evidence type="ECO:0000256" key="3">
    <source>
        <dbReference type="PROSITE-ProRule" id="PRU00708"/>
    </source>
</evidence>
<dbReference type="NCBIfam" id="TIGR00756">
    <property type="entry name" value="PPR"/>
    <property type="match status" value="8"/>
</dbReference>
<evidence type="ECO:0000313" key="4">
    <source>
        <dbReference type="EMBL" id="CAH9108925.1"/>
    </source>
</evidence>
<name>A0A9P0ZRM2_CUSEU</name>
<sequence>MGLHGCLSRLVKNFPSSRIYPMNPFPSLRNGNHRLLGAQCNRTIHTFDLSFHEQPLNLHPGNQNPGSKVAKTIDETEKICKLALNHRTSQTEFYRNLNSASVVPSPALVTDVLKKLSNSGVLAFWFFRWAEKKSGFQHTAESYNSLIEALGKIRQFALLWRLVDEMKKKRLVSKDTFALISRRYARARRVKDAINAFEKMGMYGMKADLQDFNRLLDTLCKSRAVGTAHQVFDEWKHRRFKPDVKTYTILLEGFGEERNMLMLNEVYREMCGAGFEPDAVSYGIIIHAHCKGREYNKAVEMFHEMQRRNVEPTPHIYCTLINGLGSAKMLTEALDFFNICKSSGCVLELATLNAVVGAYCHSSRMDDAYRTIDEMRRSGIGPNARTYDIILRHLIKAQRTEDAYSVFQKMEKDPVCEPTVSTYEAIVRMFCSKDRIDMALRTWDKMKGRGVLPTMHMFSTLINSLCHENKLNCACKYFQEMVDLGIRPPRALFSNLKHALLEDGQKDTVIALAEKIETLRKTPMVG</sequence>
<reference evidence="4" key="1">
    <citation type="submission" date="2022-07" db="EMBL/GenBank/DDBJ databases">
        <authorList>
            <person name="Macas J."/>
            <person name="Novak P."/>
            <person name="Neumann P."/>
        </authorList>
    </citation>
    <scope>NUCLEOTIDE SEQUENCE</scope>
</reference>
<dbReference type="PROSITE" id="PS51375">
    <property type="entry name" value="PPR"/>
    <property type="match status" value="9"/>
</dbReference>
<dbReference type="AlphaFoldDB" id="A0A9P0ZRM2"/>
<comment type="similarity">
    <text evidence="1">Belongs to the PPR family. P subfamily.</text>
</comment>
<comment type="caution">
    <text evidence="4">The sequence shown here is derived from an EMBL/GenBank/DDBJ whole genome shotgun (WGS) entry which is preliminary data.</text>
</comment>
<evidence type="ECO:0000313" key="5">
    <source>
        <dbReference type="Proteomes" id="UP001152484"/>
    </source>
</evidence>